<name>A0A5C6TY70_9BURK</name>
<dbReference type="Proteomes" id="UP000321832">
    <property type="component" value="Unassembled WGS sequence"/>
</dbReference>
<reference evidence="1 2" key="1">
    <citation type="submission" date="2019-08" db="EMBL/GenBank/DDBJ databases">
        <authorList>
            <person name="Khan S.A."/>
            <person name="Jeon C.O."/>
            <person name="Jeong S.E."/>
        </authorList>
    </citation>
    <scope>NUCLEOTIDE SEQUENCE [LARGE SCALE GENOMIC DNA]</scope>
    <source>
        <strain evidence="2">IMCC1728</strain>
    </source>
</reference>
<keyword evidence="2" id="KW-1185">Reference proteome</keyword>
<organism evidence="1 2">
    <name type="scientific">Piscinibacter aquaticus</name>
    <dbReference type="NCBI Taxonomy" id="392597"/>
    <lineage>
        <taxon>Bacteria</taxon>
        <taxon>Pseudomonadati</taxon>
        <taxon>Pseudomonadota</taxon>
        <taxon>Betaproteobacteria</taxon>
        <taxon>Burkholderiales</taxon>
        <taxon>Sphaerotilaceae</taxon>
        <taxon>Piscinibacter</taxon>
    </lineage>
</organism>
<sequence>MLNVAGTATNTQEAAVRIAIDPRPPIEFAQEYAPLRYAPEDRYSYYSPGNGTVNVFLTDTMPVEARAIGEPFPAGFLVMIQFQKALVNFDSTGNPLWSFPSAGRFVTVNDDEIFVSDIDDVHVVDVLDTTGQKTAVLRFDREVNYAKAVGDRLIVVYNDVGPAEVFRWGPDHRLGEKLFSSVNVSYGRSAELSGDRIAIADTYGQQVVVQSISSGAVQFESPAAFPNGITWRGDFLYVVEEHLDRVVALNLGDGSKHVVLAPPTPDRWNSGMTLSGLVDGYCGEGTAYPRSIASDICSGEFTLYAPNGIHLEQDGMWVADTDNARVIYVGADHKMSILTGLNGPVNVVPIH</sequence>
<accession>A0A5C6TY70</accession>
<dbReference type="EMBL" id="VOPW01000001">
    <property type="protein sequence ID" value="TXC65457.1"/>
    <property type="molecule type" value="Genomic_DNA"/>
</dbReference>
<comment type="caution">
    <text evidence="1">The sequence shown here is derived from an EMBL/GenBank/DDBJ whole genome shotgun (WGS) entry which is preliminary data.</text>
</comment>
<dbReference type="AlphaFoldDB" id="A0A5C6TY70"/>
<protein>
    <recommendedName>
        <fullName evidence="3">SMP-30/Gluconolactonase/LRE-like region domain-containing protein</fullName>
    </recommendedName>
</protein>
<evidence type="ECO:0000313" key="2">
    <source>
        <dbReference type="Proteomes" id="UP000321832"/>
    </source>
</evidence>
<evidence type="ECO:0008006" key="3">
    <source>
        <dbReference type="Google" id="ProtNLM"/>
    </source>
</evidence>
<dbReference type="SUPFAM" id="SSF63825">
    <property type="entry name" value="YWTD domain"/>
    <property type="match status" value="1"/>
</dbReference>
<proteinExistence type="predicted"/>
<gene>
    <name evidence="1" type="ORF">FSC37_03190</name>
</gene>
<evidence type="ECO:0000313" key="1">
    <source>
        <dbReference type="EMBL" id="TXC65457.1"/>
    </source>
</evidence>